<reference evidence="2 3" key="2">
    <citation type="submission" date="2016-09" db="EMBL/GenBank/DDBJ databases">
        <title>Lactobacillus reuteri KLR3006, genome sequencing and assembly.</title>
        <authorList>
            <person name="Lee J.-Y."/>
            <person name="Kim E.B."/>
            <person name="Choi Y.-J."/>
        </authorList>
    </citation>
    <scope>NUCLEOTIDE SEQUENCE [LARGE SCALE GENOMIC DNA]</scope>
    <source>
        <strain evidence="2 3">KLR3006</strain>
    </source>
</reference>
<dbReference type="AlphaFoldDB" id="A0A1Y2UFZ0"/>
<evidence type="ECO:0000313" key="2">
    <source>
        <dbReference type="EMBL" id="OTA82183.1"/>
    </source>
</evidence>
<gene>
    <name evidence="1" type="ORF">BHL82_09725</name>
    <name evidence="2" type="ORF">BHL83_09100</name>
</gene>
<evidence type="ECO:0000313" key="1">
    <source>
        <dbReference type="EMBL" id="OTA81690.1"/>
    </source>
</evidence>
<dbReference type="RefSeq" id="WP_086136087.1">
    <property type="nucleotide sequence ID" value="NZ_JBNPKW010000050.1"/>
</dbReference>
<dbReference type="Proteomes" id="UP000194286">
    <property type="component" value="Unassembled WGS sequence"/>
</dbReference>
<reference evidence="1 4" key="1">
    <citation type="submission" date="2016-09" db="EMBL/GenBank/DDBJ databases">
        <title>Lactobacillus reuteri KLR3005, genome sequencing and assembly.</title>
        <authorList>
            <person name="Lee J.-Y."/>
            <person name="Kim E.B."/>
            <person name="Choi Y.-J."/>
        </authorList>
    </citation>
    <scope>NUCLEOTIDE SEQUENCE [LARGE SCALE GENOMIC DNA]</scope>
    <source>
        <strain evidence="1 4">KLR3005</strain>
    </source>
</reference>
<accession>A0A1Y2UFZ0</accession>
<evidence type="ECO:0000313" key="3">
    <source>
        <dbReference type="Proteomes" id="UP000194219"/>
    </source>
</evidence>
<evidence type="ECO:0000313" key="4">
    <source>
        <dbReference type="Proteomes" id="UP000194286"/>
    </source>
</evidence>
<comment type="caution">
    <text evidence="1">The sequence shown here is derived from an EMBL/GenBank/DDBJ whole genome shotgun (WGS) entry which is preliminary data.</text>
</comment>
<proteinExistence type="predicted"/>
<sequence>MLNKLKKWLAYKQKIALAKQILASIDIKSGLTSDNRQKLMTFLELTAEVGFSEETRACSNSLSSIIGHLDDRPLVVTRNLVSELLKDSDRDD</sequence>
<dbReference type="EMBL" id="MIMV01000233">
    <property type="protein sequence ID" value="OTA82183.1"/>
    <property type="molecule type" value="Genomic_DNA"/>
</dbReference>
<dbReference type="Proteomes" id="UP000194219">
    <property type="component" value="Unassembled WGS sequence"/>
</dbReference>
<protein>
    <submittedName>
        <fullName evidence="1">Uncharacterized protein</fullName>
    </submittedName>
</protein>
<name>A0A1Y2UFZ0_LIMRT</name>
<organism evidence="1 4">
    <name type="scientific">Limosilactobacillus reuteri</name>
    <name type="common">Lactobacillus reuteri</name>
    <dbReference type="NCBI Taxonomy" id="1598"/>
    <lineage>
        <taxon>Bacteria</taxon>
        <taxon>Bacillati</taxon>
        <taxon>Bacillota</taxon>
        <taxon>Bacilli</taxon>
        <taxon>Lactobacillales</taxon>
        <taxon>Lactobacillaceae</taxon>
        <taxon>Limosilactobacillus</taxon>
    </lineage>
</organism>
<dbReference type="EMBL" id="MIMU01000135">
    <property type="protein sequence ID" value="OTA81690.1"/>
    <property type="molecule type" value="Genomic_DNA"/>
</dbReference>